<dbReference type="PROSITE" id="PS00629">
    <property type="entry name" value="IMP_1"/>
    <property type="match status" value="1"/>
</dbReference>
<dbReference type="PANTHER" id="PTHR20854:SF4">
    <property type="entry name" value="INOSITOL-1-MONOPHOSPHATASE-RELATED"/>
    <property type="match status" value="1"/>
</dbReference>
<dbReference type="FunFam" id="3.30.540.10:FF:000003">
    <property type="entry name" value="Inositol-1-monophosphatase"/>
    <property type="match status" value="1"/>
</dbReference>
<evidence type="ECO:0000256" key="5">
    <source>
        <dbReference type="PIRSR" id="PIRSR600760-2"/>
    </source>
</evidence>
<keyword evidence="7" id="KW-1185">Reference proteome</keyword>
<dbReference type="GeneID" id="83548401"/>
<keyword evidence="2 5" id="KW-0479">Metal-binding</keyword>
<feature type="binding site" evidence="5">
    <location>
        <position position="91"/>
    </location>
    <ligand>
        <name>Mg(2+)</name>
        <dbReference type="ChEBI" id="CHEBI:18420"/>
        <label>1</label>
        <note>catalytic</note>
    </ligand>
</feature>
<dbReference type="AlphaFoldDB" id="A0A0R1HUD8"/>
<feature type="binding site" evidence="5">
    <location>
        <position position="89"/>
    </location>
    <ligand>
        <name>Mg(2+)</name>
        <dbReference type="ChEBI" id="CHEBI:18420"/>
        <label>1</label>
        <note>catalytic</note>
    </ligand>
</feature>
<dbReference type="Gene3D" id="3.40.190.80">
    <property type="match status" value="1"/>
</dbReference>
<dbReference type="SUPFAM" id="SSF56655">
    <property type="entry name" value="Carbohydrate phosphatase"/>
    <property type="match status" value="1"/>
</dbReference>
<dbReference type="PANTHER" id="PTHR20854">
    <property type="entry name" value="INOSITOL MONOPHOSPHATASE"/>
    <property type="match status" value="1"/>
</dbReference>
<dbReference type="EMBL" id="AZDI01000002">
    <property type="protein sequence ID" value="KRK46327.1"/>
    <property type="molecule type" value="Genomic_DNA"/>
</dbReference>
<dbReference type="GO" id="GO:0008934">
    <property type="term" value="F:inositol monophosphate 1-phosphatase activity"/>
    <property type="evidence" value="ECO:0007669"/>
    <property type="project" value="TreeGrafter"/>
</dbReference>
<comment type="cofactor">
    <cofactor evidence="1 5">
        <name>Mg(2+)</name>
        <dbReference type="ChEBI" id="CHEBI:18420"/>
    </cofactor>
</comment>
<evidence type="ECO:0000256" key="4">
    <source>
        <dbReference type="ARBA" id="ARBA00022842"/>
    </source>
</evidence>
<dbReference type="InterPro" id="IPR020583">
    <property type="entry name" value="Inositol_monoP_metal-BS"/>
</dbReference>
<dbReference type="GO" id="GO:0006020">
    <property type="term" value="P:inositol metabolic process"/>
    <property type="evidence" value="ECO:0007669"/>
    <property type="project" value="TreeGrafter"/>
</dbReference>
<gene>
    <name evidence="6" type="ORF">FC66_GL000830</name>
</gene>
<keyword evidence="3" id="KW-0378">Hydrolase</keyword>
<dbReference type="GO" id="GO:0007165">
    <property type="term" value="P:signal transduction"/>
    <property type="evidence" value="ECO:0007669"/>
    <property type="project" value="TreeGrafter"/>
</dbReference>
<accession>A0A0R1HUD8</accession>
<protein>
    <submittedName>
        <fullName evidence="6">Fructose-1 6-bisphosphatase</fullName>
    </submittedName>
</protein>
<dbReference type="PATRIC" id="fig|1423719.4.peg.842"/>
<dbReference type="Proteomes" id="UP000051450">
    <property type="component" value="Unassembled WGS sequence"/>
</dbReference>
<dbReference type="Gene3D" id="3.30.540.10">
    <property type="entry name" value="Fructose-1,6-Bisphosphatase, subunit A, domain 1"/>
    <property type="match status" value="1"/>
</dbReference>
<feature type="binding site" evidence="5">
    <location>
        <position position="92"/>
    </location>
    <ligand>
        <name>Mg(2+)</name>
        <dbReference type="ChEBI" id="CHEBI:18420"/>
        <label>1</label>
        <note>catalytic</note>
    </ligand>
</feature>
<evidence type="ECO:0000256" key="2">
    <source>
        <dbReference type="ARBA" id="ARBA00022723"/>
    </source>
</evidence>
<dbReference type="OrthoDB" id="9772456at2"/>
<comment type="caution">
    <text evidence="6">The sequence shown here is derived from an EMBL/GenBank/DDBJ whole genome shotgun (WGS) entry which is preliminary data.</text>
</comment>
<dbReference type="GO" id="GO:0046872">
    <property type="term" value="F:metal ion binding"/>
    <property type="evidence" value="ECO:0007669"/>
    <property type="project" value="UniProtKB-KW"/>
</dbReference>
<feature type="binding site" evidence="5">
    <location>
        <position position="211"/>
    </location>
    <ligand>
        <name>Mg(2+)</name>
        <dbReference type="ChEBI" id="CHEBI:18420"/>
        <label>1</label>
        <note>catalytic</note>
    </ligand>
</feature>
<name>A0A0R1HUD8_9LACO</name>
<sequence>MDSLNIDEVNCQVKGWLKEARENIIHAFGNPLSVETKSSRVDLVTNMDKQTEKFLVNKIREFDPNAKILGEEGFGDNITNLDGTVWIVDPIDGTMNFVKQKDHFAIMIGIYENGIGKLGFIMDVMNDVLYSGGPENGVFANENKLDKPENTSLKDGLLGCSSPMLMMDYNHLQTIVKHSSGARVYGSAGIEFIHILRGQEIGYISHLKPWDFAAGKILAETLGITVKTIDGSELDMLQSANVLIATENAQEDILKLLNSF</sequence>
<organism evidence="6 7">
    <name type="scientific">Dellaglioa algida DSM 15638</name>
    <dbReference type="NCBI Taxonomy" id="1423719"/>
    <lineage>
        <taxon>Bacteria</taxon>
        <taxon>Bacillati</taxon>
        <taxon>Bacillota</taxon>
        <taxon>Bacilli</taxon>
        <taxon>Lactobacillales</taxon>
        <taxon>Lactobacillaceae</taxon>
        <taxon>Dellaglioa</taxon>
    </lineage>
</organism>
<keyword evidence="4 5" id="KW-0460">Magnesium</keyword>
<dbReference type="PRINTS" id="PR00377">
    <property type="entry name" value="IMPHPHTASES"/>
</dbReference>
<evidence type="ECO:0000313" key="7">
    <source>
        <dbReference type="Proteomes" id="UP000051450"/>
    </source>
</evidence>
<evidence type="ECO:0000313" key="6">
    <source>
        <dbReference type="EMBL" id="KRK46327.1"/>
    </source>
</evidence>
<feature type="binding site" evidence="5">
    <location>
        <position position="71"/>
    </location>
    <ligand>
        <name>Mg(2+)</name>
        <dbReference type="ChEBI" id="CHEBI:18420"/>
        <label>1</label>
        <note>catalytic</note>
    </ligand>
</feature>
<reference evidence="6 7" key="1">
    <citation type="journal article" date="2015" name="Genome Announc.">
        <title>Expanding the biotechnology potential of lactobacilli through comparative genomics of 213 strains and associated genera.</title>
        <authorList>
            <person name="Sun Z."/>
            <person name="Harris H.M."/>
            <person name="McCann A."/>
            <person name="Guo C."/>
            <person name="Argimon S."/>
            <person name="Zhang W."/>
            <person name="Yang X."/>
            <person name="Jeffery I.B."/>
            <person name="Cooney J.C."/>
            <person name="Kagawa T.F."/>
            <person name="Liu W."/>
            <person name="Song Y."/>
            <person name="Salvetti E."/>
            <person name="Wrobel A."/>
            <person name="Rasinkangas P."/>
            <person name="Parkhill J."/>
            <person name="Rea M.C."/>
            <person name="O'Sullivan O."/>
            <person name="Ritari J."/>
            <person name="Douillard F.P."/>
            <person name="Paul Ross R."/>
            <person name="Yang R."/>
            <person name="Briner A.E."/>
            <person name="Felis G.E."/>
            <person name="de Vos W.M."/>
            <person name="Barrangou R."/>
            <person name="Klaenhammer T.R."/>
            <person name="Caufield P.W."/>
            <person name="Cui Y."/>
            <person name="Zhang H."/>
            <person name="O'Toole P.W."/>
        </authorList>
    </citation>
    <scope>NUCLEOTIDE SEQUENCE [LARGE SCALE GENOMIC DNA]</scope>
    <source>
        <strain evidence="6 7">DSM 15638</strain>
    </source>
</reference>
<evidence type="ECO:0000256" key="3">
    <source>
        <dbReference type="ARBA" id="ARBA00022801"/>
    </source>
</evidence>
<dbReference type="Pfam" id="PF00459">
    <property type="entry name" value="Inositol_P"/>
    <property type="match status" value="1"/>
</dbReference>
<dbReference type="RefSeq" id="WP_057973897.1">
    <property type="nucleotide sequence ID" value="NZ_AZDI01000002.1"/>
</dbReference>
<evidence type="ECO:0000256" key="1">
    <source>
        <dbReference type="ARBA" id="ARBA00001946"/>
    </source>
</evidence>
<dbReference type="STRING" id="1423719.FC66_GL000830"/>
<proteinExistence type="predicted"/>
<dbReference type="InterPro" id="IPR000760">
    <property type="entry name" value="Inositol_monophosphatase-like"/>
</dbReference>
<dbReference type="CDD" id="cd01637">
    <property type="entry name" value="IMPase_like"/>
    <property type="match status" value="1"/>
</dbReference>